<comment type="subcellular location">
    <subcellularLocation>
        <location evidence="1">Cell membrane</location>
        <topology evidence="1">Single-pass type II membrane protein</topology>
    </subcellularLocation>
</comment>
<evidence type="ECO:0000256" key="1">
    <source>
        <dbReference type="ARBA" id="ARBA00004401"/>
    </source>
</evidence>
<feature type="domain" description="PpiC" evidence="9">
    <location>
        <begin position="238"/>
        <end position="358"/>
    </location>
</feature>
<comment type="similarity">
    <text evidence="7">Belongs to the PpiD chaperone family.</text>
</comment>
<organism evidence="10">
    <name type="scientific">hydrothermal vent metagenome</name>
    <dbReference type="NCBI Taxonomy" id="652676"/>
    <lineage>
        <taxon>unclassified sequences</taxon>
        <taxon>metagenomes</taxon>
        <taxon>ecological metagenomes</taxon>
    </lineage>
</organism>
<evidence type="ECO:0000313" key="10">
    <source>
        <dbReference type="EMBL" id="SFV63186.1"/>
    </source>
</evidence>
<gene>
    <name evidence="10" type="ORF">MNB_SV-6-576</name>
</gene>
<keyword evidence="5 8" id="KW-0472">Membrane</keyword>
<feature type="transmembrane region" description="Helical" evidence="8">
    <location>
        <begin position="12"/>
        <end position="34"/>
    </location>
</feature>
<dbReference type="SUPFAM" id="SSF109998">
    <property type="entry name" value="Triger factor/SurA peptide-binding domain-like"/>
    <property type="match status" value="1"/>
</dbReference>
<name>A0A1W1CBM3_9ZZZZ</name>
<keyword evidence="3 8" id="KW-0812">Transmembrane</keyword>
<protein>
    <submittedName>
        <fullName evidence="10">Peptidyl-prolyl cis-trans isomerase PpiD</fullName>
        <ecNumber evidence="10">5.2.1.8</ecNumber>
    </submittedName>
</protein>
<dbReference type="EC" id="5.2.1.8" evidence="10"/>
<dbReference type="PANTHER" id="PTHR47529:SF1">
    <property type="entry name" value="PERIPLASMIC CHAPERONE PPID"/>
    <property type="match status" value="1"/>
</dbReference>
<dbReference type="GO" id="GO:0003755">
    <property type="term" value="F:peptidyl-prolyl cis-trans isomerase activity"/>
    <property type="evidence" value="ECO:0007669"/>
    <property type="project" value="UniProtKB-EC"/>
</dbReference>
<evidence type="ECO:0000256" key="6">
    <source>
        <dbReference type="ARBA" id="ARBA00023186"/>
    </source>
</evidence>
<dbReference type="InterPro" id="IPR000297">
    <property type="entry name" value="PPIase_PpiC"/>
</dbReference>
<keyword evidence="2" id="KW-1003">Cell membrane</keyword>
<reference evidence="10" key="1">
    <citation type="submission" date="2016-10" db="EMBL/GenBank/DDBJ databases">
        <authorList>
            <person name="de Groot N.N."/>
        </authorList>
    </citation>
    <scope>NUCLEOTIDE SEQUENCE</scope>
</reference>
<proteinExistence type="inferred from homology"/>
<keyword evidence="10" id="KW-0413">Isomerase</keyword>
<dbReference type="InterPro" id="IPR052029">
    <property type="entry name" value="PpiD_chaperone"/>
</dbReference>
<dbReference type="InterPro" id="IPR027304">
    <property type="entry name" value="Trigger_fact/SurA_dom_sf"/>
</dbReference>
<dbReference type="AlphaFoldDB" id="A0A1W1CBM3"/>
<evidence type="ECO:0000256" key="7">
    <source>
        <dbReference type="ARBA" id="ARBA00038408"/>
    </source>
</evidence>
<dbReference type="Pfam" id="PF13145">
    <property type="entry name" value="Rotamase_2"/>
    <property type="match status" value="1"/>
</dbReference>
<accession>A0A1W1CBM3</accession>
<keyword evidence="4 8" id="KW-1133">Transmembrane helix</keyword>
<dbReference type="EMBL" id="FPHC01000067">
    <property type="protein sequence ID" value="SFV63186.1"/>
    <property type="molecule type" value="Genomic_DNA"/>
</dbReference>
<dbReference type="GO" id="GO:0005886">
    <property type="term" value="C:plasma membrane"/>
    <property type="evidence" value="ECO:0007669"/>
    <property type="project" value="UniProtKB-SubCell"/>
</dbReference>
<evidence type="ECO:0000256" key="8">
    <source>
        <dbReference type="SAM" id="Phobius"/>
    </source>
</evidence>
<dbReference type="PANTHER" id="PTHR47529">
    <property type="entry name" value="PEPTIDYL-PROLYL CIS-TRANS ISOMERASE D"/>
    <property type="match status" value="1"/>
</dbReference>
<evidence type="ECO:0000256" key="5">
    <source>
        <dbReference type="ARBA" id="ARBA00023136"/>
    </source>
</evidence>
<evidence type="ECO:0000256" key="4">
    <source>
        <dbReference type="ARBA" id="ARBA00022989"/>
    </source>
</evidence>
<evidence type="ECO:0000256" key="2">
    <source>
        <dbReference type="ARBA" id="ARBA00022475"/>
    </source>
</evidence>
<dbReference type="Pfam" id="PF13624">
    <property type="entry name" value="SurA_N_3"/>
    <property type="match status" value="1"/>
</dbReference>
<dbReference type="Gene3D" id="1.10.4030.10">
    <property type="entry name" value="Porin chaperone SurA, peptide-binding domain"/>
    <property type="match status" value="1"/>
</dbReference>
<evidence type="ECO:0000259" key="9">
    <source>
        <dbReference type="Pfam" id="PF13145"/>
    </source>
</evidence>
<sequence>MISWMQKHNKYLIVTIWIATIAFIGAGFVGWGSYQYGSKAGAIAKVGDVEITQEKFDMAYNSTYQRYNQMLQGKLDEKRAKEMGIIQQTFSSLAAQALLLNLANEFGIVVSDEEVLQELYKIPSFQTNGKFDDSIYKNYLKSQRLKPKTFEAVIHDETVVQKLLTLLDSKGFDFEKEVIRAAMGVSDKIAYKVIAPSDINVTIDDTKLKEYWEKHKSSYLVPKKYQLDIVWSSSDVNVTEAEISEFYKLNSFNYIDNDGRQLSIDDAKDQVTNDLKMKKSKKPAQIKYIEFKKGKIQKDEALTLDINDKTLSDEAWKSILSKDVNSVLKPKAIKNRYAIIKIVKIIEPKEMNFDEAKQFVIKEYEESLIEEEMKKIAENSLNDLNNSNPTISNFLSLNSKDNLNPLNRGESSQFLQKLFTSQKENGIISINRKIVVYNILEQKMVLDDNVVKQYVESSVSQIKKQDLQSNLIKNLDSKYKTEKFVEGI</sequence>
<keyword evidence="6" id="KW-0143">Chaperone</keyword>
<evidence type="ECO:0000256" key="3">
    <source>
        <dbReference type="ARBA" id="ARBA00022692"/>
    </source>
</evidence>